<comment type="caution">
    <text evidence="1">The sequence shown here is derived from an EMBL/GenBank/DDBJ whole genome shotgun (WGS) entry which is preliminary data.</text>
</comment>
<name>A0A4R7EXD6_9FLAO</name>
<gene>
    <name evidence="1" type="ORF">C8P70_11148</name>
</gene>
<dbReference type="Proteomes" id="UP000295215">
    <property type="component" value="Unassembled WGS sequence"/>
</dbReference>
<dbReference type="RefSeq" id="WP_133712464.1">
    <property type="nucleotide sequence ID" value="NZ_SOAG01000011.1"/>
</dbReference>
<sequence>MKKFLIIVCLSLGMIACSSDDNRQDKGFEPVTLEMKEIMHNYLSGEGREGIGKENRVITTITEWQDLIDQINQKNEKEGRIATVLKKADIDFQNEIILAVFEEVLMNGVDTIDITKVEEQEKEVVVTIERLIKGGITSVITQPFHIVKIPKINKPVVFVEID</sequence>
<evidence type="ECO:0000313" key="2">
    <source>
        <dbReference type="Proteomes" id="UP000295215"/>
    </source>
</evidence>
<proteinExistence type="predicted"/>
<dbReference type="PROSITE" id="PS51257">
    <property type="entry name" value="PROKAR_LIPOPROTEIN"/>
    <property type="match status" value="1"/>
</dbReference>
<dbReference type="AlphaFoldDB" id="A0A4R7EXD6"/>
<reference evidence="1 2" key="1">
    <citation type="submission" date="2019-03" db="EMBL/GenBank/DDBJ databases">
        <title>Genomic Encyclopedia of Archaeal and Bacterial Type Strains, Phase II (KMG-II): from individual species to whole genera.</title>
        <authorList>
            <person name="Goeker M."/>
        </authorList>
    </citation>
    <scope>NUCLEOTIDE SEQUENCE [LARGE SCALE GENOMIC DNA]</scope>
    <source>
        <strain evidence="1 2">DSM 28213</strain>
    </source>
</reference>
<evidence type="ECO:0000313" key="1">
    <source>
        <dbReference type="EMBL" id="TDS58866.1"/>
    </source>
</evidence>
<organism evidence="1 2">
    <name type="scientific">Myroides indicus</name>
    <dbReference type="NCBI Taxonomy" id="1323422"/>
    <lineage>
        <taxon>Bacteria</taxon>
        <taxon>Pseudomonadati</taxon>
        <taxon>Bacteroidota</taxon>
        <taxon>Flavobacteriia</taxon>
        <taxon>Flavobacteriales</taxon>
        <taxon>Flavobacteriaceae</taxon>
        <taxon>Myroides</taxon>
    </lineage>
</organism>
<dbReference type="EMBL" id="SOAG01000011">
    <property type="protein sequence ID" value="TDS58866.1"/>
    <property type="molecule type" value="Genomic_DNA"/>
</dbReference>
<dbReference type="OrthoDB" id="1447404at2"/>
<protein>
    <recommendedName>
        <fullName evidence="3">Lipoprotein</fullName>
    </recommendedName>
</protein>
<keyword evidence="2" id="KW-1185">Reference proteome</keyword>
<evidence type="ECO:0008006" key="3">
    <source>
        <dbReference type="Google" id="ProtNLM"/>
    </source>
</evidence>
<accession>A0A4R7EXD6</accession>